<evidence type="ECO:0008006" key="4">
    <source>
        <dbReference type="Google" id="ProtNLM"/>
    </source>
</evidence>
<accession>A0A1Y1Z9I6</accession>
<dbReference type="SUPFAM" id="SSF103657">
    <property type="entry name" value="BAR/IMD domain-like"/>
    <property type="match status" value="1"/>
</dbReference>
<dbReference type="InterPro" id="IPR027267">
    <property type="entry name" value="AH/BAR_dom_sf"/>
</dbReference>
<dbReference type="Gene3D" id="1.20.1270.60">
    <property type="entry name" value="Arfaptin homology (AH) domain/BAR domain"/>
    <property type="match status" value="1"/>
</dbReference>
<keyword evidence="3" id="KW-1185">Reference proteome</keyword>
<feature type="compositionally biased region" description="Basic and acidic residues" evidence="1">
    <location>
        <begin position="382"/>
        <end position="391"/>
    </location>
</feature>
<feature type="region of interest" description="Disordered" evidence="1">
    <location>
        <begin position="337"/>
        <end position="416"/>
    </location>
</feature>
<dbReference type="OrthoDB" id="5595608at2759"/>
<feature type="compositionally biased region" description="Polar residues" evidence="1">
    <location>
        <begin position="285"/>
        <end position="299"/>
    </location>
</feature>
<evidence type="ECO:0000313" key="3">
    <source>
        <dbReference type="Proteomes" id="UP000193920"/>
    </source>
</evidence>
<feature type="region of interest" description="Disordered" evidence="1">
    <location>
        <begin position="278"/>
        <end position="299"/>
    </location>
</feature>
<comment type="caution">
    <text evidence="2">The sequence shown here is derived from an EMBL/GenBank/DDBJ whole genome shotgun (WGS) entry which is preliminary data.</text>
</comment>
<evidence type="ECO:0000256" key="1">
    <source>
        <dbReference type="SAM" id="MobiDB-lite"/>
    </source>
</evidence>
<dbReference type="AlphaFoldDB" id="A0A1Y1Z9I6"/>
<proteinExistence type="predicted"/>
<organism evidence="2 3">
    <name type="scientific">Neocallimastix californiae</name>
    <dbReference type="NCBI Taxonomy" id="1754190"/>
    <lineage>
        <taxon>Eukaryota</taxon>
        <taxon>Fungi</taxon>
        <taxon>Fungi incertae sedis</taxon>
        <taxon>Chytridiomycota</taxon>
        <taxon>Chytridiomycota incertae sedis</taxon>
        <taxon>Neocallimastigomycetes</taxon>
        <taxon>Neocallimastigales</taxon>
        <taxon>Neocallimastigaceae</taxon>
        <taxon>Neocallimastix</taxon>
    </lineage>
</organism>
<protein>
    <recommendedName>
        <fullName evidence="4">BAR domain-containing protein</fullName>
    </recommendedName>
</protein>
<dbReference type="EMBL" id="MCOG01000435">
    <property type="protein sequence ID" value="ORY06932.1"/>
    <property type="molecule type" value="Genomic_DNA"/>
</dbReference>
<name>A0A1Y1Z9I6_9FUNG</name>
<sequence>MGLLGKITDKFSNTSIKDKNSNTFMHLQKQSESISIDTEVLMKSCETYIKLFNKKCKVPQNLANQGNSKGSKKAPLEIMSLASLQSSQTLNSTCHLSKIYMEYSDSHRHMYEKQKLMVEALNNYVSYLNESLEDFKKYQTTKNIYAKNAKAFVSYQNKLKKQTQPITQEQKIKVENLYKNYTQSLHTLGEKMAELTSNRKEEERTKNFVNLINNEINFYKDVTDELCNLKENIEKSNDSVGEYRYSEKKSVQEFVDEIMSNKLELENFNVGSQTSLNGSAEKLTHQNSDSKNSFSSKENSYQNYGLTDYNGNNYNYDYNVDGYYNDQYNNNGNENVNMQQSNEPTVMNGTSMYNNNISNPEPIDNSPSPFDDFLNPTSIKNTVDDISKPTKDLSSNNNSSSATAPIKTNSESKRKSVVNNENLANLKPNEKVYNTKELNPKYCKAIYPFKNQWTMS</sequence>
<feature type="compositionally biased region" description="Polar residues" evidence="1">
    <location>
        <begin position="338"/>
        <end position="359"/>
    </location>
</feature>
<gene>
    <name evidence="2" type="ORF">LY90DRAFT_519166</name>
</gene>
<dbReference type="Proteomes" id="UP000193920">
    <property type="component" value="Unassembled WGS sequence"/>
</dbReference>
<evidence type="ECO:0000313" key="2">
    <source>
        <dbReference type="EMBL" id="ORY06932.1"/>
    </source>
</evidence>
<reference evidence="2 3" key="1">
    <citation type="submission" date="2016-08" db="EMBL/GenBank/DDBJ databases">
        <title>A Parts List for Fungal Cellulosomes Revealed by Comparative Genomics.</title>
        <authorList>
            <consortium name="DOE Joint Genome Institute"/>
            <person name="Haitjema C.H."/>
            <person name="Gilmore S.P."/>
            <person name="Henske J.K."/>
            <person name="Solomon K.V."/>
            <person name="De Groot R."/>
            <person name="Kuo A."/>
            <person name="Mondo S.J."/>
            <person name="Salamov A.A."/>
            <person name="Labutti K."/>
            <person name="Zhao Z."/>
            <person name="Chiniquy J."/>
            <person name="Barry K."/>
            <person name="Brewer H.M."/>
            <person name="Purvine S.O."/>
            <person name="Wright A.T."/>
            <person name="Boxma B."/>
            <person name="Van Alen T."/>
            <person name="Hackstein J.H."/>
            <person name="Baker S.E."/>
            <person name="Grigoriev I.V."/>
            <person name="O'Malley M.A."/>
        </authorList>
    </citation>
    <scope>NUCLEOTIDE SEQUENCE [LARGE SCALE GENOMIC DNA]</scope>
    <source>
        <strain evidence="2 3">G1</strain>
    </source>
</reference>